<sequence>MKEETIGTNVVSTLTLADGFKEEDTPNFIGSFYSKTKEMVAPPIKNASKISSILSDQKRKINTQLDFPQVKFQFDGDGWVSPLAYAYNAIIVNEKFAPRLMDKLRPKGFVCILSNSSFNGSQVNGNFTPLENYGNQLNENVESSSSFPLGENTSMQARKDERKRGDQKVNALRSKLLETVQLRRSKINERQFFYFSFSV</sequence>
<organism evidence="2 3">
    <name type="scientific">Forsythia ovata</name>
    <dbReference type="NCBI Taxonomy" id="205694"/>
    <lineage>
        <taxon>Eukaryota</taxon>
        <taxon>Viridiplantae</taxon>
        <taxon>Streptophyta</taxon>
        <taxon>Embryophyta</taxon>
        <taxon>Tracheophyta</taxon>
        <taxon>Spermatophyta</taxon>
        <taxon>Magnoliopsida</taxon>
        <taxon>eudicotyledons</taxon>
        <taxon>Gunneridae</taxon>
        <taxon>Pentapetalae</taxon>
        <taxon>asterids</taxon>
        <taxon>lamiids</taxon>
        <taxon>Lamiales</taxon>
        <taxon>Oleaceae</taxon>
        <taxon>Forsythieae</taxon>
        <taxon>Forsythia</taxon>
    </lineage>
</organism>
<evidence type="ECO:0000313" key="3">
    <source>
        <dbReference type="Proteomes" id="UP001604277"/>
    </source>
</evidence>
<gene>
    <name evidence="2" type="ORF">Fot_34380</name>
</gene>
<keyword evidence="3" id="KW-1185">Reference proteome</keyword>
<dbReference type="EMBL" id="JBFOLJ010000010">
    <property type="protein sequence ID" value="KAL2500532.1"/>
    <property type="molecule type" value="Genomic_DNA"/>
</dbReference>
<feature type="compositionally biased region" description="Basic and acidic residues" evidence="1">
    <location>
        <begin position="157"/>
        <end position="167"/>
    </location>
</feature>
<proteinExistence type="predicted"/>
<evidence type="ECO:0000313" key="2">
    <source>
        <dbReference type="EMBL" id="KAL2500532.1"/>
    </source>
</evidence>
<dbReference type="AlphaFoldDB" id="A0ABD1SIJ3"/>
<comment type="caution">
    <text evidence="2">The sequence shown here is derived from an EMBL/GenBank/DDBJ whole genome shotgun (WGS) entry which is preliminary data.</text>
</comment>
<evidence type="ECO:0000256" key="1">
    <source>
        <dbReference type="SAM" id="MobiDB-lite"/>
    </source>
</evidence>
<feature type="compositionally biased region" description="Polar residues" evidence="1">
    <location>
        <begin position="141"/>
        <end position="156"/>
    </location>
</feature>
<protein>
    <submittedName>
        <fullName evidence="2">Uncharacterized protein</fullName>
    </submittedName>
</protein>
<name>A0ABD1SIJ3_9LAMI</name>
<accession>A0ABD1SIJ3</accession>
<dbReference type="Proteomes" id="UP001604277">
    <property type="component" value="Unassembled WGS sequence"/>
</dbReference>
<reference evidence="3" key="1">
    <citation type="submission" date="2024-07" db="EMBL/GenBank/DDBJ databases">
        <title>Two chromosome-level genome assemblies of Korean endemic species Abeliophyllum distichum and Forsythia ovata (Oleaceae).</title>
        <authorList>
            <person name="Jang H."/>
        </authorList>
    </citation>
    <scope>NUCLEOTIDE SEQUENCE [LARGE SCALE GENOMIC DNA]</scope>
</reference>
<feature type="region of interest" description="Disordered" evidence="1">
    <location>
        <begin position="141"/>
        <end position="167"/>
    </location>
</feature>